<protein>
    <submittedName>
        <fullName evidence="4">Chlorite dismutase</fullName>
        <ecNumber evidence="4">1.13.11.49</ecNumber>
    </submittedName>
</protein>
<keyword evidence="5" id="KW-1185">Reference proteome</keyword>
<reference evidence="4 5" key="1">
    <citation type="submission" date="2017-03" db="EMBL/GenBank/DDBJ databases">
        <authorList>
            <person name="Afonso C.L."/>
            <person name="Miller P.J."/>
            <person name="Scott M.A."/>
            <person name="Spackman E."/>
            <person name="Goraichik I."/>
            <person name="Dimitrov K.M."/>
            <person name="Suarez D.L."/>
            <person name="Swayne D.E."/>
        </authorList>
    </citation>
    <scope>NUCLEOTIDE SEQUENCE [LARGE SCALE GENOMIC DNA]</scope>
    <source>
        <strain evidence="4">Genome sequencing of Nitrospira japonica strain NJ11</strain>
    </source>
</reference>
<name>A0A1W1I6H9_9BACT</name>
<evidence type="ECO:0000256" key="3">
    <source>
        <dbReference type="ARBA" id="ARBA00023004"/>
    </source>
</evidence>
<dbReference type="Pfam" id="PF06778">
    <property type="entry name" value="Chlor_dismutase"/>
    <property type="match status" value="1"/>
</dbReference>
<keyword evidence="2" id="KW-0479">Metal-binding</keyword>
<proteinExistence type="predicted"/>
<evidence type="ECO:0000313" key="4">
    <source>
        <dbReference type="EMBL" id="SLM48616.1"/>
    </source>
</evidence>
<dbReference type="STRING" id="1325564.NSJP_2444"/>
<dbReference type="InterPro" id="IPR010644">
    <property type="entry name" value="ChdC/CLD"/>
</dbReference>
<dbReference type="AlphaFoldDB" id="A0A1W1I6H9"/>
<dbReference type="PANTHER" id="PTHR36843">
    <property type="entry name" value="HEME-DEPENDENT PEROXIDASE YWFI-RELATED"/>
    <property type="match status" value="1"/>
</dbReference>
<evidence type="ECO:0000256" key="2">
    <source>
        <dbReference type="ARBA" id="ARBA00022723"/>
    </source>
</evidence>
<keyword evidence="3" id="KW-0408">Iron</keyword>
<dbReference type="EC" id="1.13.11.49" evidence="4"/>
<accession>A0A1W1I6H9</accession>
<dbReference type="KEGG" id="nja:NSJP_2444"/>
<gene>
    <name evidence="4" type="ORF">NSJP_2444</name>
</gene>
<dbReference type="PANTHER" id="PTHR36843:SF1">
    <property type="entry name" value="COPROHEME DECARBOXYLASE"/>
    <property type="match status" value="1"/>
</dbReference>
<dbReference type="GO" id="GO:0050587">
    <property type="term" value="F:chlorite O2-lyase activity"/>
    <property type="evidence" value="ECO:0007669"/>
    <property type="project" value="UniProtKB-EC"/>
</dbReference>
<dbReference type="Proteomes" id="UP000192042">
    <property type="component" value="Chromosome I"/>
</dbReference>
<dbReference type="InterPro" id="IPR011008">
    <property type="entry name" value="Dimeric_a/b-barrel"/>
</dbReference>
<dbReference type="SUPFAM" id="SSF54909">
    <property type="entry name" value="Dimeric alpha+beta barrel"/>
    <property type="match status" value="1"/>
</dbReference>
<sequence>MSRSRCAGLYAIVLCVLLGGWVSASYAAADRDKLLSEPGIYGTFAAFGLTEEWGRLDAPAKIAHLTALKGVVEQHREKVAIDLYLLRGLSDHADVLFRIHAADLRDSQKFLVDLHASPMGRYLKGAGVLNGMSKKANYVPGFPDQMKADLKTASEPGPVPYAIVIPIRKSAEWWALDQEKRAVMMKEHTEAALPYHKTVKRKLYHSSGLDDLDFITYFETSNLEDFHNLILSLEKVKEFQYTRRFGHPTLLGTSKSLDQLIETLAQ</sequence>
<keyword evidence="4" id="KW-0560">Oxidoreductase</keyword>
<evidence type="ECO:0000256" key="1">
    <source>
        <dbReference type="ARBA" id="ARBA00022617"/>
    </source>
</evidence>
<dbReference type="OrthoDB" id="9782564at2"/>
<dbReference type="Gene3D" id="3.30.70.3420">
    <property type="match status" value="1"/>
</dbReference>
<keyword evidence="1" id="KW-0349">Heme</keyword>
<dbReference type="GO" id="GO:0020037">
    <property type="term" value="F:heme binding"/>
    <property type="evidence" value="ECO:0007669"/>
    <property type="project" value="InterPro"/>
</dbReference>
<dbReference type="EMBL" id="LT828648">
    <property type="protein sequence ID" value="SLM48616.1"/>
    <property type="molecule type" value="Genomic_DNA"/>
</dbReference>
<evidence type="ECO:0000313" key="5">
    <source>
        <dbReference type="Proteomes" id="UP000192042"/>
    </source>
</evidence>
<organism evidence="4 5">
    <name type="scientific">Nitrospira japonica</name>
    <dbReference type="NCBI Taxonomy" id="1325564"/>
    <lineage>
        <taxon>Bacteria</taxon>
        <taxon>Pseudomonadati</taxon>
        <taxon>Nitrospirota</taxon>
        <taxon>Nitrospiria</taxon>
        <taxon>Nitrospirales</taxon>
        <taxon>Nitrospiraceae</taxon>
        <taxon>Nitrospira</taxon>
    </lineage>
</organism>
<dbReference type="GO" id="GO:0046872">
    <property type="term" value="F:metal ion binding"/>
    <property type="evidence" value="ECO:0007669"/>
    <property type="project" value="UniProtKB-KW"/>
</dbReference>
<dbReference type="RefSeq" id="WP_080886974.1">
    <property type="nucleotide sequence ID" value="NZ_LT828648.1"/>
</dbReference>